<keyword evidence="2" id="KW-1185">Reference proteome</keyword>
<comment type="caution">
    <text evidence="1">The sequence shown here is derived from an EMBL/GenBank/DDBJ whole genome shotgun (WGS) entry which is preliminary data.</text>
</comment>
<name>A0A4Z2E9I7_9TELE</name>
<sequence length="129" mass="14482">MSGGSFVFTSTALRSLELDGDMLERQKHKKRQLTSHHFNRYMLKKEIRDRAPPTPSALPPALCRDAVVQNALYTGDLEAVRRLFPRGATANLIIEPRGGDMRWVPAGDGERQRWSWSFRSVAASLGSTL</sequence>
<dbReference type="Proteomes" id="UP000314294">
    <property type="component" value="Unassembled WGS sequence"/>
</dbReference>
<gene>
    <name evidence="1" type="primary">Asb16_2</name>
    <name evidence="1" type="ORF">EYF80_064445</name>
</gene>
<dbReference type="AlphaFoldDB" id="A0A4Z2E9I7"/>
<evidence type="ECO:0000313" key="2">
    <source>
        <dbReference type="Proteomes" id="UP000314294"/>
    </source>
</evidence>
<organism evidence="1 2">
    <name type="scientific">Liparis tanakae</name>
    <name type="common">Tanaka's snailfish</name>
    <dbReference type="NCBI Taxonomy" id="230148"/>
    <lineage>
        <taxon>Eukaryota</taxon>
        <taxon>Metazoa</taxon>
        <taxon>Chordata</taxon>
        <taxon>Craniata</taxon>
        <taxon>Vertebrata</taxon>
        <taxon>Euteleostomi</taxon>
        <taxon>Actinopterygii</taxon>
        <taxon>Neopterygii</taxon>
        <taxon>Teleostei</taxon>
        <taxon>Neoteleostei</taxon>
        <taxon>Acanthomorphata</taxon>
        <taxon>Eupercaria</taxon>
        <taxon>Perciformes</taxon>
        <taxon>Cottioidei</taxon>
        <taxon>Cottales</taxon>
        <taxon>Liparidae</taxon>
        <taxon>Liparis</taxon>
    </lineage>
</organism>
<proteinExistence type="predicted"/>
<dbReference type="OrthoDB" id="366390at2759"/>
<reference evidence="1 2" key="1">
    <citation type="submission" date="2019-03" db="EMBL/GenBank/DDBJ databases">
        <title>First draft genome of Liparis tanakae, snailfish: a comprehensive survey of snailfish specific genes.</title>
        <authorList>
            <person name="Kim W."/>
            <person name="Song I."/>
            <person name="Jeong J.-H."/>
            <person name="Kim D."/>
            <person name="Kim S."/>
            <person name="Ryu S."/>
            <person name="Song J.Y."/>
            <person name="Lee S.K."/>
        </authorList>
    </citation>
    <scope>NUCLEOTIDE SEQUENCE [LARGE SCALE GENOMIC DNA]</scope>
    <source>
        <tissue evidence="1">Muscle</tissue>
    </source>
</reference>
<dbReference type="EMBL" id="SRLO01012577">
    <property type="protein sequence ID" value="TNN25425.1"/>
    <property type="molecule type" value="Genomic_DNA"/>
</dbReference>
<protein>
    <submittedName>
        <fullName evidence="1">Ankyrin repeat and SOCS box protein 16</fullName>
    </submittedName>
</protein>
<evidence type="ECO:0000313" key="1">
    <source>
        <dbReference type="EMBL" id="TNN25425.1"/>
    </source>
</evidence>
<accession>A0A4Z2E9I7</accession>